<keyword evidence="2" id="KW-1185">Reference proteome</keyword>
<organism evidence="1 2">
    <name type="scientific">Mytilus coruscus</name>
    <name type="common">Sea mussel</name>
    <dbReference type="NCBI Taxonomy" id="42192"/>
    <lineage>
        <taxon>Eukaryota</taxon>
        <taxon>Metazoa</taxon>
        <taxon>Spiralia</taxon>
        <taxon>Lophotrochozoa</taxon>
        <taxon>Mollusca</taxon>
        <taxon>Bivalvia</taxon>
        <taxon>Autobranchia</taxon>
        <taxon>Pteriomorphia</taxon>
        <taxon>Mytilida</taxon>
        <taxon>Mytiloidea</taxon>
        <taxon>Mytilidae</taxon>
        <taxon>Mytilinae</taxon>
        <taxon>Mytilus</taxon>
    </lineage>
</organism>
<evidence type="ECO:0000313" key="1">
    <source>
        <dbReference type="EMBL" id="CAC5401719.1"/>
    </source>
</evidence>
<dbReference type="AlphaFoldDB" id="A0A6J8D1G9"/>
<reference evidence="1 2" key="1">
    <citation type="submission" date="2020-06" db="EMBL/GenBank/DDBJ databases">
        <authorList>
            <person name="Li R."/>
            <person name="Bekaert M."/>
        </authorList>
    </citation>
    <scope>NUCLEOTIDE SEQUENCE [LARGE SCALE GENOMIC DNA]</scope>
    <source>
        <strain evidence="2">wild</strain>
    </source>
</reference>
<dbReference type="EMBL" id="CACVKT020006451">
    <property type="protein sequence ID" value="CAC5401719.1"/>
    <property type="molecule type" value="Genomic_DNA"/>
</dbReference>
<gene>
    <name evidence="1" type="ORF">MCOR_35774</name>
</gene>
<dbReference type="Proteomes" id="UP000507470">
    <property type="component" value="Unassembled WGS sequence"/>
</dbReference>
<protein>
    <submittedName>
        <fullName evidence="1">Uncharacterized protein</fullName>
    </submittedName>
</protein>
<sequence length="276" mass="31617">MSTDEKNWEAVKKLDKKTKTQYLLDMYKLPKVESIENIVAIFECIRHTAKGVTLKSKTPIKHLESAINITEAIMKKKRQQIESTDQNNTNVPQSAMHSSMKIQQDYLEDLAEDVVRNVEYPILESDYVEGMINDMSTTSQIVDEYSEIRNQTDFKIYEEALVSLIAMGDENSKWNEIEINEFKDIFKDPTHIKKRFTINALRYLTTISKSGIQGLTKLFGDGSKLEVKCSGQKSLKELTSDSIKSWPVDGINIAYGQLTFPAVLKNWNAQNLFKDE</sequence>
<proteinExistence type="predicted"/>
<evidence type="ECO:0000313" key="2">
    <source>
        <dbReference type="Proteomes" id="UP000507470"/>
    </source>
</evidence>
<name>A0A6J8D1G9_MYTCO</name>
<accession>A0A6J8D1G9</accession>